<dbReference type="EMBL" id="LFZN01000005">
    <property type="protein sequence ID" value="KXT06673.1"/>
    <property type="molecule type" value="Genomic_DNA"/>
</dbReference>
<evidence type="ECO:0000313" key="2">
    <source>
        <dbReference type="EMBL" id="KXT06673.1"/>
    </source>
</evidence>
<evidence type="ECO:0000256" key="1">
    <source>
        <dbReference type="SAM" id="MobiDB-lite"/>
    </source>
</evidence>
<sequence>MTKRASNSRVFPNLCCVRMSVEHEELTSAAPSPDGENAASLPSGASHDGAQEEREASSGEDQGTAAVVCSIPCAFDPLDQNRGADPALAGDLFDVDPTLLEDNPLFGTLARNQAASLFDHEEILRMASRKTIAQMAALYQQKYGREVKNKRISVRLDTAKDKVARARGCLRKDIVAAFEQEKRKYGVEKAKNMEAGRKRKARKQAAKLRTKKRKTCSIPQPRSEAEEEDDDSFPEYSDDEVAEMARQEKRGQLHVKPFVSKMGSKKRKRSPRPEPELEEDDEESLPDYSDEEMAEMARREDTSGLKVKEKRANESENESSRSSSPLMPPHLQRGAVESGEYTEEHAADALMTLSRS</sequence>
<feature type="region of interest" description="Disordered" evidence="1">
    <location>
        <begin position="26"/>
        <end position="62"/>
    </location>
</feature>
<proteinExistence type="predicted"/>
<reference evidence="2 3" key="1">
    <citation type="submission" date="2015-07" db="EMBL/GenBank/DDBJ databases">
        <title>Comparative genomics of the Sigatoka disease complex on banana suggests a link between parallel evolutionary changes in Pseudocercospora fijiensis and Pseudocercospora eumusae and increased virulence on the banana host.</title>
        <authorList>
            <person name="Chang T.-C."/>
            <person name="Salvucci A."/>
            <person name="Crous P.W."/>
            <person name="Stergiopoulos I."/>
        </authorList>
    </citation>
    <scope>NUCLEOTIDE SEQUENCE [LARGE SCALE GENOMIC DNA]</scope>
    <source>
        <strain evidence="2 3">CBS 114824</strain>
    </source>
</reference>
<dbReference type="Proteomes" id="UP000070133">
    <property type="component" value="Unassembled WGS sequence"/>
</dbReference>
<dbReference type="OrthoDB" id="3650318at2759"/>
<feature type="compositionally biased region" description="Acidic residues" evidence="1">
    <location>
        <begin position="276"/>
        <end position="294"/>
    </location>
</feature>
<dbReference type="AlphaFoldDB" id="A0A139HWB6"/>
<feature type="compositionally biased region" description="Basic and acidic residues" evidence="1">
    <location>
        <begin position="295"/>
        <end position="314"/>
    </location>
</feature>
<protein>
    <submittedName>
        <fullName evidence="2">Uncharacterized protein</fullName>
    </submittedName>
</protein>
<organism evidence="2 3">
    <name type="scientific">Pseudocercospora eumusae</name>
    <dbReference type="NCBI Taxonomy" id="321146"/>
    <lineage>
        <taxon>Eukaryota</taxon>
        <taxon>Fungi</taxon>
        <taxon>Dikarya</taxon>
        <taxon>Ascomycota</taxon>
        <taxon>Pezizomycotina</taxon>
        <taxon>Dothideomycetes</taxon>
        <taxon>Dothideomycetidae</taxon>
        <taxon>Mycosphaerellales</taxon>
        <taxon>Mycosphaerellaceae</taxon>
        <taxon>Pseudocercospora</taxon>
    </lineage>
</organism>
<gene>
    <name evidence="2" type="ORF">AC578_8543</name>
</gene>
<accession>A0A139HWB6</accession>
<evidence type="ECO:0000313" key="3">
    <source>
        <dbReference type="Proteomes" id="UP000070133"/>
    </source>
</evidence>
<feature type="compositionally biased region" description="Acidic residues" evidence="1">
    <location>
        <begin position="225"/>
        <end position="242"/>
    </location>
</feature>
<feature type="compositionally biased region" description="Basic residues" evidence="1">
    <location>
        <begin position="197"/>
        <end position="215"/>
    </location>
</feature>
<name>A0A139HWB6_9PEZI</name>
<comment type="caution">
    <text evidence="2">The sequence shown here is derived from an EMBL/GenBank/DDBJ whole genome shotgun (WGS) entry which is preliminary data.</text>
</comment>
<keyword evidence="3" id="KW-1185">Reference proteome</keyword>
<feature type="region of interest" description="Disordered" evidence="1">
    <location>
        <begin position="189"/>
        <end position="356"/>
    </location>
</feature>